<dbReference type="EMBL" id="CP095005">
    <property type="protein sequence ID" value="UOO94466.1"/>
    <property type="molecule type" value="Genomic_DNA"/>
</dbReference>
<dbReference type="GeneID" id="71762356"/>
<dbReference type="SMART" id="SM00769">
    <property type="entry name" value="WHy"/>
    <property type="match status" value="2"/>
</dbReference>
<evidence type="ECO:0000313" key="2">
    <source>
        <dbReference type="EMBL" id="UOO94466.1"/>
    </source>
</evidence>
<keyword evidence="3" id="KW-1185">Reference proteome</keyword>
<dbReference type="InterPro" id="IPR004864">
    <property type="entry name" value="LEA_2"/>
</dbReference>
<feature type="domain" description="Water stress and hypersensitive response" evidence="1">
    <location>
        <begin position="30"/>
        <end position="148"/>
    </location>
</feature>
<proteinExistence type="predicted"/>
<accession>A0AAX3AL42</accession>
<dbReference type="SUPFAM" id="SSF117070">
    <property type="entry name" value="LEA14-like"/>
    <property type="match status" value="2"/>
</dbReference>
<protein>
    <submittedName>
        <fullName evidence="2">LEA type 2 family protein</fullName>
    </submittedName>
</protein>
<gene>
    <name evidence="2" type="ORF">MUK72_10870</name>
</gene>
<dbReference type="Pfam" id="PF03168">
    <property type="entry name" value="LEA_2"/>
    <property type="match status" value="2"/>
</dbReference>
<sequence length="319" mass="34193">MNRTRAVVLVFVVLAAIGGVAVLTVDRPTVAGTESRFSGVNDSTTLVTTELRVTNPNPIPIELGNTTVNHSIRMNGIEMGTGSRDDIRAAPGTSTVNFTTAIDNRNIPTWWASHVERGERTRVVTGAAVDVPVFGTARVSENRTLTTDITGALNTSEPRPINASLPFVDDPVLVVERTSATWGNVTRERTPLDIGLQLRNPTEIPIPVARIDYTLTMNGIAVGNGTTGEGTVLSPGSEQTITARAAIRNDELDDWWVSHIERDQRTDLGVSLTAVLELPGNRTVELPLDDLGTNTTIDTDVFDTGNGSDGSTSSIRLTR</sequence>
<dbReference type="GO" id="GO:0009269">
    <property type="term" value="P:response to desiccation"/>
    <property type="evidence" value="ECO:0007669"/>
    <property type="project" value="InterPro"/>
</dbReference>
<name>A0AAX3AL42_HALDO</name>
<dbReference type="AlphaFoldDB" id="A0AAX3AL42"/>
<dbReference type="InterPro" id="IPR013783">
    <property type="entry name" value="Ig-like_fold"/>
</dbReference>
<feature type="domain" description="Water stress and hypersensitive response" evidence="1">
    <location>
        <begin position="175"/>
        <end position="293"/>
    </location>
</feature>
<dbReference type="KEGG" id="hdo:MUK72_10870"/>
<dbReference type="Gene3D" id="2.60.40.10">
    <property type="entry name" value="Immunoglobulins"/>
    <property type="match status" value="2"/>
</dbReference>
<evidence type="ECO:0000313" key="3">
    <source>
        <dbReference type="Proteomes" id="UP000830542"/>
    </source>
</evidence>
<dbReference type="Proteomes" id="UP000830542">
    <property type="component" value="Chromosome"/>
</dbReference>
<dbReference type="RefSeq" id="WP_244700304.1">
    <property type="nucleotide sequence ID" value="NZ_BAAADN010000002.1"/>
</dbReference>
<reference evidence="2" key="1">
    <citation type="submission" date="2022-04" db="EMBL/GenBank/DDBJ databases">
        <title>Sequencing and genomic assembly of Halococcus dombrowskii.</title>
        <authorList>
            <person name="Lim S.W."/>
            <person name="MacLea K.S."/>
        </authorList>
    </citation>
    <scope>NUCLEOTIDE SEQUENCE</scope>
    <source>
        <strain evidence="2">H4</strain>
    </source>
</reference>
<organism evidence="2 3">
    <name type="scientific">Halococcus dombrowskii</name>
    <dbReference type="NCBI Taxonomy" id="179637"/>
    <lineage>
        <taxon>Archaea</taxon>
        <taxon>Methanobacteriati</taxon>
        <taxon>Methanobacteriota</taxon>
        <taxon>Stenosarchaea group</taxon>
        <taxon>Halobacteria</taxon>
        <taxon>Halobacteriales</taxon>
        <taxon>Halococcaceae</taxon>
        <taxon>Halococcus</taxon>
    </lineage>
</organism>
<evidence type="ECO:0000259" key="1">
    <source>
        <dbReference type="SMART" id="SM00769"/>
    </source>
</evidence>
<dbReference type="InterPro" id="IPR013990">
    <property type="entry name" value="WHy-dom"/>
</dbReference>